<dbReference type="Proteomes" id="UP000552757">
    <property type="component" value="Unassembled WGS sequence"/>
</dbReference>
<evidence type="ECO:0000313" key="1">
    <source>
        <dbReference type="EMBL" id="MBB3982195.1"/>
    </source>
</evidence>
<dbReference type="EMBL" id="JACIEB010000003">
    <property type="protein sequence ID" value="MBB3982195.1"/>
    <property type="molecule type" value="Genomic_DNA"/>
</dbReference>
<keyword evidence="2" id="KW-1185">Reference proteome</keyword>
<reference evidence="1 2" key="1">
    <citation type="submission" date="2020-08" db="EMBL/GenBank/DDBJ databases">
        <title>Genomic Encyclopedia of Type Strains, Phase IV (KMG-IV): sequencing the most valuable type-strain genomes for metagenomic binning, comparative biology and taxonomic classification.</title>
        <authorList>
            <person name="Goeker M."/>
        </authorList>
    </citation>
    <scope>NUCLEOTIDE SEQUENCE [LARGE SCALE GENOMIC DNA]</scope>
    <source>
        <strain evidence="1 2">DSM 29348</strain>
    </source>
</reference>
<accession>A0A7W6DF88</accession>
<proteinExistence type="predicted"/>
<evidence type="ECO:0000313" key="2">
    <source>
        <dbReference type="Proteomes" id="UP000552757"/>
    </source>
</evidence>
<comment type="caution">
    <text evidence="1">The sequence shown here is derived from an EMBL/GenBank/DDBJ whole genome shotgun (WGS) entry which is preliminary data.</text>
</comment>
<protein>
    <submittedName>
        <fullName evidence="1">Uncharacterized protein</fullName>
    </submittedName>
</protein>
<gene>
    <name evidence="1" type="ORF">GGR44_001854</name>
</gene>
<dbReference type="AlphaFoldDB" id="A0A7W6DF88"/>
<name>A0A7W6DF88_9SPHN</name>
<sequence>MAVAAAFAIELRIDPLHGFERDRVVHLASLRRWPPRA</sequence>
<organism evidence="1 2">
    <name type="scientific">Sphingobium fontiphilum</name>
    <dbReference type="NCBI Taxonomy" id="944425"/>
    <lineage>
        <taxon>Bacteria</taxon>
        <taxon>Pseudomonadati</taxon>
        <taxon>Pseudomonadota</taxon>
        <taxon>Alphaproteobacteria</taxon>
        <taxon>Sphingomonadales</taxon>
        <taxon>Sphingomonadaceae</taxon>
        <taxon>Sphingobium</taxon>
    </lineage>
</organism>